<keyword evidence="3 4" id="KW-0288">FMN</keyword>
<comment type="function">
    <text evidence="4">Catalyzes two steps in the biosynthesis of coenzyme A. In the first step cysteine is conjugated to 4'-phosphopantothenate to form 4-phosphopantothenoylcysteine, in the latter compound is decarboxylated to form 4'-phosphopantotheine.</text>
</comment>
<dbReference type="InterPro" id="IPR005252">
    <property type="entry name" value="CoaBC"/>
</dbReference>
<feature type="binding site" evidence="3">
    <location>
        <position position="340"/>
    </location>
    <ligand>
        <name>CTP</name>
        <dbReference type="ChEBI" id="CHEBI:37563"/>
    </ligand>
</feature>
<feature type="domain" description="Flavoprotein" evidence="5">
    <location>
        <begin position="7"/>
        <end position="173"/>
    </location>
</feature>
<evidence type="ECO:0000256" key="1">
    <source>
        <dbReference type="ARBA" id="ARBA00022793"/>
    </source>
</evidence>
<keyword evidence="3" id="KW-0479">Metal-binding</keyword>
<comment type="catalytic activity">
    <reaction evidence="3 4">
        <text>N-[(R)-4-phosphopantothenoyl]-L-cysteine + H(+) = (R)-4'-phosphopantetheine + CO2</text>
        <dbReference type="Rhea" id="RHEA:16793"/>
        <dbReference type="ChEBI" id="CHEBI:15378"/>
        <dbReference type="ChEBI" id="CHEBI:16526"/>
        <dbReference type="ChEBI" id="CHEBI:59458"/>
        <dbReference type="ChEBI" id="CHEBI:61723"/>
        <dbReference type="EC" id="4.1.1.36"/>
    </reaction>
</comment>
<dbReference type="EC" id="4.1.1.36" evidence="3"/>
<evidence type="ECO:0000259" key="5">
    <source>
        <dbReference type="Pfam" id="PF02441"/>
    </source>
</evidence>
<evidence type="ECO:0000313" key="7">
    <source>
        <dbReference type="EMBL" id="BDG01603.1"/>
    </source>
</evidence>
<reference evidence="8" key="1">
    <citation type="journal article" date="2022" name="Int. J. Syst. Evol. Microbiol.">
        <title>Anaeromyxobacter oryzae sp. nov., Anaeromyxobacter diazotrophicus sp. nov. and Anaeromyxobacter paludicola sp. nov., isolated from paddy soils.</title>
        <authorList>
            <person name="Itoh H."/>
            <person name="Xu Z."/>
            <person name="Mise K."/>
            <person name="Masuda Y."/>
            <person name="Ushijima N."/>
            <person name="Hayakawa C."/>
            <person name="Shiratori Y."/>
            <person name="Senoo K."/>
        </authorList>
    </citation>
    <scope>NUCLEOTIDE SEQUENCE [LARGE SCALE GENOMIC DNA]</scope>
    <source>
        <strain evidence="8">Red232</strain>
    </source>
</reference>
<dbReference type="SUPFAM" id="SSF102645">
    <property type="entry name" value="CoaB-like"/>
    <property type="match status" value="1"/>
</dbReference>
<proteinExistence type="inferred from homology"/>
<protein>
    <recommendedName>
        <fullName evidence="3">Coenzyme A biosynthesis bifunctional protein CoaBC</fullName>
    </recommendedName>
    <alternativeName>
        <fullName evidence="3">DNA/pantothenate metabolism flavoprotein</fullName>
    </alternativeName>
    <alternativeName>
        <fullName evidence="3">Phosphopantothenoylcysteine synthetase/decarboxylase</fullName>
        <shortName evidence="3">PPCS-PPCDC</shortName>
    </alternativeName>
    <domain>
        <recommendedName>
            <fullName evidence="3">Phosphopantothenoylcysteine decarboxylase</fullName>
            <shortName evidence="3">PPC decarboxylase</shortName>
            <shortName evidence="3">PPC-DC</shortName>
            <ecNumber evidence="3">4.1.1.36</ecNumber>
        </recommendedName>
        <alternativeName>
            <fullName evidence="3">CoaC</fullName>
        </alternativeName>
    </domain>
    <domain>
        <recommendedName>
            <fullName evidence="3">Phosphopantothenate--cysteine ligase</fullName>
            <ecNumber evidence="3">6.3.2.5</ecNumber>
        </recommendedName>
        <alternativeName>
            <fullName evidence="3">CoaB</fullName>
        </alternativeName>
        <alternativeName>
            <fullName evidence="3">Phosphopantothenoylcysteine synthetase</fullName>
            <shortName evidence="3">PPC synthetase</shortName>
            <shortName evidence="3">PPC-S</shortName>
        </alternativeName>
    </domain>
</protein>
<feature type="binding site" evidence="3">
    <location>
        <begin position="304"/>
        <end position="307"/>
    </location>
    <ligand>
        <name>CTP</name>
        <dbReference type="ChEBI" id="CHEBI:37563"/>
    </ligand>
</feature>
<evidence type="ECO:0000259" key="6">
    <source>
        <dbReference type="Pfam" id="PF04127"/>
    </source>
</evidence>
<keyword evidence="3" id="KW-0511">Multifunctional enzyme</keyword>
<sequence>MDFRSRTVVVCVGGGIAAYKACELVRLVVKGGGTARVAMTPAATRFVGPLTFQALSGAPVLTDLLDTSSDLMYGHLALARAADLVVVAPATADLLARIRAGMADDAVTTTVVAATCPVLLAPAMNTRMWRNAAVQENLAVLKGRGMHVVGPGAGELADGDVGEGRLADPQEIAVAAARILGRRDLAGRKVLVTAGPTREPIDPVRFISNPSSGKMGYAVAAVAARRGADVTLVSGPTALADPADVETVRVETAEEMARAVEAFAGAMDLFVGAAAVSDYRPRTAAARKIKKGEGEETLVLARTPDILAGLGARFAGKPGAPVLVGFAAETEEVIARAREKLKGKRCDLVVANKVGAPGAGFGGDTNRVALVSAAELAEIEGPKDRVAEAILDWILPVLDARRPRAGA</sequence>
<name>A0ABN6MQI8_9BACT</name>
<evidence type="ECO:0000256" key="3">
    <source>
        <dbReference type="HAMAP-Rule" id="MF_02225"/>
    </source>
</evidence>
<comment type="similarity">
    <text evidence="3 4">In the N-terminal section; belongs to the HFCD (homo-oligomeric flavin containing Cys decarboxylase) superfamily.</text>
</comment>
<evidence type="ECO:0000313" key="8">
    <source>
        <dbReference type="Proteomes" id="UP001162891"/>
    </source>
</evidence>
<dbReference type="InterPro" id="IPR036551">
    <property type="entry name" value="Flavin_trans-like"/>
</dbReference>
<comment type="similarity">
    <text evidence="3 4">In the C-terminal section; belongs to the PPC synthetase family.</text>
</comment>
<comment type="catalytic activity">
    <reaction evidence="3 4">
        <text>(R)-4'-phosphopantothenate + L-cysteine + CTP = N-[(R)-4-phosphopantothenoyl]-L-cysteine + CMP + diphosphate + H(+)</text>
        <dbReference type="Rhea" id="RHEA:19397"/>
        <dbReference type="ChEBI" id="CHEBI:10986"/>
        <dbReference type="ChEBI" id="CHEBI:15378"/>
        <dbReference type="ChEBI" id="CHEBI:33019"/>
        <dbReference type="ChEBI" id="CHEBI:35235"/>
        <dbReference type="ChEBI" id="CHEBI:37563"/>
        <dbReference type="ChEBI" id="CHEBI:59458"/>
        <dbReference type="ChEBI" id="CHEBI:60377"/>
        <dbReference type="EC" id="6.3.2.5"/>
    </reaction>
</comment>
<keyword evidence="3 4" id="KW-0436">Ligase</keyword>
<accession>A0ABN6MQI8</accession>
<keyword evidence="8" id="KW-1185">Reference proteome</keyword>
<dbReference type="EC" id="6.3.2.5" evidence="3"/>
<dbReference type="Pfam" id="PF02441">
    <property type="entry name" value="Flavoprotein"/>
    <property type="match status" value="1"/>
</dbReference>
<dbReference type="EMBL" id="AP025591">
    <property type="protein sequence ID" value="BDG01603.1"/>
    <property type="molecule type" value="Genomic_DNA"/>
</dbReference>
<dbReference type="PANTHER" id="PTHR14359">
    <property type="entry name" value="HOMO-OLIGOMERIC FLAVIN CONTAINING CYS DECARBOXYLASE FAMILY"/>
    <property type="match status" value="1"/>
</dbReference>
<dbReference type="NCBIfam" id="TIGR00521">
    <property type="entry name" value="coaBC_dfp"/>
    <property type="match status" value="1"/>
</dbReference>
<feature type="binding site" evidence="3">
    <location>
        <position position="344"/>
    </location>
    <ligand>
        <name>CTP</name>
        <dbReference type="ChEBI" id="CHEBI:37563"/>
    </ligand>
</feature>
<keyword evidence="3" id="KW-0460">Magnesium</keyword>
<dbReference type="PANTHER" id="PTHR14359:SF6">
    <property type="entry name" value="PHOSPHOPANTOTHENOYLCYSTEINE DECARBOXYLASE"/>
    <property type="match status" value="1"/>
</dbReference>
<dbReference type="RefSeq" id="WP_248358292.1">
    <property type="nucleotide sequence ID" value="NZ_AP025591.1"/>
</dbReference>
<evidence type="ECO:0000256" key="4">
    <source>
        <dbReference type="RuleBase" id="RU364078"/>
    </source>
</evidence>
<dbReference type="InterPro" id="IPR035929">
    <property type="entry name" value="CoaB-like_sf"/>
</dbReference>
<keyword evidence="1 3" id="KW-0210">Decarboxylase</keyword>
<comment type="function">
    <text evidence="3">Catalyzes two sequential steps in the biosynthesis of coenzyme A. In the first step cysteine is conjugated to 4'-phosphopantothenate to form 4-phosphopantothenoylcysteine. In the second step the latter compound is decarboxylated to form 4'-phosphopantotheine.</text>
</comment>
<comment type="cofactor">
    <cofactor evidence="3">
        <name>FMN</name>
        <dbReference type="ChEBI" id="CHEBI:58210"/>
    </cofactor>
    <text evidence="3">Binds 1 FMN per subunit.</text>
</comment>
<feature type="region of interest" description="Phosphopantothenoylcysteine decarboxylase" evidence="3">
    <location>
        <begin position="1"/>
        <end position="189"/>
    </location>
</feature>
<dbReference type="InterPro" id="IPR003382">
    <property type="entry name" value="Flavoprotein"/>
</dbReference>
<feature type="region of interest" description="Phosphopantothenate--cysteine ligase" evidence="3">
    <location>
        <begin position="190"/>
        <end position="407"/>
    </location>
</feature>
<dbReference type="Gene3D" id="3.40.50.10300">
    <property type="entry name" value="CoaB-like"/>
    <property type="match status" value="1"/>
</dbReference>
<feature type="binding site" evidence="3">
    <location>
        <position position="278"/>
    </location>
    <ligand>
        <name>CTP</name>
        <dbReference type="ChEBI" id="CHEBI:37563"/>
    </ligand>
</feature>
<feature type="binding site" evidence="3">
    <location>
        <position position="326"/>
    </location>
    <ligand>
        <name>CTP</name>
        <dbReference type="ChEBI" id="CHEBI:37563"/>
    </ligand>
</feature>
<comment type="caution">
    <text evidence="3">Lacks conserved residue(s) required for the propagation of feature annotation.</text>
</comment>
<dbReference type="Gene3D" id="3.40.50.1950">
    <property type="entry name" value="Flavin prenyltransferase-like"/>
    <property type="match status" value="1"/>
</dbReference>
<gene>
    <name evidence="7" type="primary">dfp</name>
    <name evidence="3" type="synonym">coaBC</name>
    <name evidence="7" type="ORF">AMOR_05990</name>
</gene>
<keyword evidence="2 3" id="KW-0456">Lyase</keyword>
<dbReference type="Pfam" id="PF04127">
    <property type="entry name" value="DFP"/>
    <property type="match status" value="1"/>
</dbReference>
<organism evidence="7 8">
    <name type="scientific">Anaeromyxobacter oryzae</name>
    <dbReference type="NCBI Taxonomy" id="2918170"/>
    <lineage>
        <taxon>Bacteria</taxon>
        <taxon>Pseudomonadati</taxon>
        <taxon>Myxococcota</taxon>
        <taxon>Myxococcia</taxon>
        <taxon>Myxococcales</taxon>
        <taxon>Cystobacterineae</taxon>
        <taxon>Anaeromyxobacteraceae</taxon>
        <taxon>Anaeromyxobacter</taxon>
    </lineage>
</organism>
<feature type="domain" description="DNA/pantothenate metabolism flavoprotein C-terminal" evidence="6">
    <location>
        <begin position="185"/>
        <end position="395"/>
    </location>
</feature>
<comment type="cofactor">
    <cofactor evidence="3">
        <name>Mg(2+)</name>
        <dbReference type="ChEBI" id="CHEBI:18420"/>
    </cofactor>
</comment>
<comment type="pathway">
    <text evidence="3 4">Cofactor biosynthesis; coenzyme A biosynthesis; CoA from (R)-pantothenate: step 3/5.</text>
</comment>
<dbReference type="HAMAP" id="MF_02225">
    <property type="entry name" value="CoaBC"/>
    <property type="match status" value="1"/>
</dbReference>
<keyword evidence="3 4" id="KW-0285">Flavoprotein</keyword>
<comment type="pathway">
    <text evidence="3 4">Cofactor biosynthesis; coenzyme A biosynthesis; CoA from (R)-pantothenate: step 2/5.</text>
</comment>
<dbReference type="SUPFAM" id="SSF52507">
    <property type="entry name" value="Homo-oligomeric flavin-containing Cys decarboxylases, HFCD"/>
    <property type="match status" value="1"/>
</dbReference>
<dbReference type="Proteomes" id="UP001162891">
    <property type="component" value="Chromosome"/>
</dbReference>
<dbReference type="InterPro" id="IPR007085">
    <property type="entry name" value="DNA/pantothenate-metab_flavo_C"/>
</dbReference>
<evidence type="ECO:0000256" key="2">
    <source>
        <dbReference type="ARBA" id="ARBA00023239"/>
    </source>
</evidence>
<feature type="binding site" evidence="3">
    <location>
        <position position="288"/>
    </location>
    <ligand>
        <name>CTP</name>
        <dbReference type="ChEBI" id="CHEBI:37563"/>
    </ligand>
</feature>